<evidence type="ECO:0000313" key="1">
    <source>
        <dbReference type="EMBL" id="KAE9407177.1"/>
    </source>
</evidence>
<evidence type="ECO:0000313" key="2">
    <source>
        <dbReference type="Proteomes" id="UP000799118"/>
    </source>
</evidence>
<proteinExistence type="predicted"/>
<dbReference type="Proteomes" id="UP000799118">
    <property type="component" value="Unassembled WGS sequence"/>
</dbReference>
<keyword evidence="2" id="KW-1185">Reference proteome</keyword>
<accession>A0A6A4IDG0</accession>
<organism evidence="1 2">
    <name type="scientific">Gymnopus androsaceus JB14</name>
    <dbReference type="NCBI Taxonomy" id="1447944"/>
    <lineage>
        <taxon>Eukaryota</taxon>
        <taxon>Fungi</taxon>
        <taxon>Dikarya</taxon>
        <taxon>Basidiomycota</taxon>
        <taxon>Agaricomycotina</taxon>
        <taxon>Agaricomycetes</taxon>
        <taxon>Agaricomycetidae</taxon>
        <taxon>Agaricales</taxon>
        <taxon>Marasmiineae</taxon>
        <taxon>Omphalotaceae</taxon>
        <taxon>Gymnopus</taxon>
    </lineage>
</organism>
<reference evidence="1" key="1">
    <citation type="journal article" date="2019" name="Environ. Microbiol.">
        <title>Fungal ecological strategies reflected in gene transcription - a case study of two litter decomposers.</title>
        <authorList>
            <person name="Barbi F."/>
            <person name="Kohler A."/>
            <person name="Barry K."/>
            <person name="Baskaran P."/>
            <person name="Daum C."/>
            <person name="Fauchery L."/>
            <person name="Ihrmark K."/>
            <person name="Kuo A."/>
            <person name="LaButti K."/>
            <person name="Lipzen A."/>
            <person name="Morin E."/>
            <person name="Grigoriev I.V."/>
            <person name="Henrissat B."/>
            <person name="Lindahl B."/>
            <person name="Martin F."/>
        </authorList>
    </citation>
    <scope>NUCLEOTIDE SEQUENCE</scope>
    <source>
        <strain evidence="1">JB14</strain>
    </source>
</reference>
<dbReference type="EMBL" id="ML769397">
    <property type="protein sequence ID" value="KAE9407177.1"/>
    <property type="molecule type" value="Genomic_DNA"/>
</dbReference>
<gene>
    <name evidence="1" type="ORF">BT96DRAFT_149196</name>
</gene>
<protein>
    <submittedName>
        <fullName evidence="1">Uncharacterized protein</fullName>
    </submittedName>
</protein>
<name>A0A6A4IDG0_9AGAR</name>
<dbReference type="AlphaFoldDB" id="A0A6A4IDG0"/>
<sequence length="160" mass="18053">MTSKLHHDLCFHFLFETLTPYPSFRIVADCPNAFYGSTSSSTTVTSSKPPCPFSCLPLPIRFTSLKSPTYVPFVIYPVHAVFFLSGSRLLQFILNRPGFVDFSVFGRKILSSSIYLLYAQLCFYLHIANPLLSPSFIYACNCSVSLSFCTRELSMEMIEP</sequence>